<evidence type="ECO:0000313" key="2">
    <source>
        <dbReference type="EMBL" id="MFE3866620.1"/>
    </source>
</evidence>
<feature type="transmembrane region" description="Helical" evidence="1">
    <location>
        <begin position="6"/>
        <end position="26"/>
    </location>
</feature>
<protein>
    <submittedName>
        <fullName evidence="2">DUF2784 domain-containing protein</fullName>
    </submittedName>
</protein>
<organism evidence="2 3">
    <name type="scientific">Flavobacterium xylosi</name>
    <dbReference type="NCBI Taxonomy" id="3230415"/>
    <lineage>
        <taxon>Bacteria</taxon>
        <taxon>Pseudomonadati</taxon>
        <taxon>Bacteroidota</taxon>
        <taxon>Flavobacteriia</taxon>
        <taxon>Flavobacteriales</taxon>
        <taxon>Flavobacteriaceae</taxon>
        <taxon>Flavobacterium</taxon>
    </lineage>
</organism>
<keyword evidence="1" id="KW-1133">Transmembrane helix</keyword>
<proteinExistence type="predicted"/>
<evidence type="ECO:0000256" key="1">
    <source>
        <dbReference type="SAM" id="Phobius"/>
    </source>
</evidence>
<accession>A0ABW6HRI2</accession>
<gene>
    <name evidence="2" type="ORF">ACFX5E_00865</name>
</gene>
<dbReference type="RefSeq" id="WP_379853274.1">
    <property type="nucleotide sequence ID" value="NZ_JBHZPZ010000001.1"/>
</dbReference>
<sequence>MSKFILYFIDYFFILFHTVLTLFNVFGWVIPRWRLANLITLSLTAFSWFILGIWYGFGYCPFTDWHWKVRQLLGYTDESNSYIHFLILKITGINFSESFVDTSTVIVFFIAYFISIYFAVRKKYSIKTLKNKI</sequence>
<keyword evidence="1" id="KW-0472">Membrane</keyword>
<reference evidence="2 3" key="1">
    <citation type="submission" date="2024-06" db="EMBL/GenBank/DDBJ databases">
        <title>Flavobacterium spp. isolated from glacier.</title>
        <authorList>
            <person name="Han D."/>
        </authorList>
    </citation>
    <scope>NUCLEOTIDE SEQUENCE [LARGE SCALE GENOMIC DNA]</scope>
    <source>
        <strain evidence="2 3">LS2P90</strain>
    </source>
</reference>
<dbReference type="Proteomes" id="UP001600109">
    <property type="component" value="Unassembled WGS sequence"/>
</dbReference>
<dbReference type="EMBL" id="JBHZPZ010000001">
    <property type="protein sequence ID" value="MFE3866620.1"/>
    <property type="molecule type" value="Genomic_DNA"/>
</dbReference>
<keyword evidence="1" id="KW-0812">Transmembrane</keyword>
<evidence type="ECO:0000313" key="3">
    <source>
        <dbReference type="Proteomes" id="UP001600109"/>
    </source>
</evidence>
<feature type="transmembrane region" description="Helical" evidence="1">
    <location>
        <begin position="38"/>
        <end position="57"/>
    </location>
</feature>
<name>A0ABW6HRI2_9FLAO</name>
<dbReference type="Pfam" id="PF10861">
    <property type="entry name" value="DUF2784"/>
    <property type="match status" value="1"/>
</dbReference>
<comment type="caution">
    <text evidence="2">The sequence shown here is derived from an EMBL/GenBank/DDBJ whole genome shotgun (WGS) entry which is preliminary data.</text>
</comment>
<dbReference type="InterPro" id="IPR021218">
    <property type="entry name" value="DUF2784"/>
</dbReference>
<feature type="transmembrane region" description="Helical" evidence="1">
    <location>
        <begin position="102"/>
        <end position="120"/>
    </location>
</feature>
<keyword evidence="3" id="KW-1185">Reference proteome</keyword>